<dbReference type="EMBL" id="BAABGZ010000053">
    <property type="protein sequence ID" value="GAA4360725.1"/>
    <property type="molecule type" value="Genomic_DNA"/>
</dbReference>
<reference evidence="2" key="1">
    <citation type="journal article" date="2019" name="Int. J. Syst. Evol. Microbiol.">
        <title>The Global Catalogue of Microorganisms (GCM) 10K type strain sequencing project: providing services to taxonomists for standard genome sequencing and annotation.</title>
        <authorList>
            <consortium name="The Broad Institute Genomics Platform"/>
            <consortium name="The Broad Institute Genome Sequencing Center for Infectious Disease"/>
            <person name="Wu L."/>
            <person name="Ma J."/>
        </authorList>
    </citation>
    <scope>NUCLEOTIDE SEQUENCE [LARGE SCALE GENOMIC DNA]</scope>
    <source>
        <strain evidence="2">JCM 17923</strain>
    </source>
</reference>
<evidence type="ECO:0000313" key="1">
    <source>
        <dbReference type="EMBL" id="GAA4360725.1"/>
    </source>
</evidence>
<dbReference type="Proteomes" id="UP001501153">
    <property type="component" value="Unassembled WGS sequence"/>
</dbReference>
<name>A0ABP8IJS4_9BACT</name>
<evidence type="ECO:0000313" key="2">
    <source>
        <dbReference type="Proteomes" id="UP001501153"/>
    </source>
</evidence>
<gene>
    <name evidence="1" type="ORF">GCM10023185_27430</name>
</gene>
<keyword evidence="2" id="KW-1185">Reference proteome</keyword>
<proteinExistence type="predicted"/>
<accession>A0ABP8IJS4</accession>
<comment type="caution">
    <text evidence="1">The sequence shown here is derived from an EMBL/GenBank/DDBJ whole genome shotgun (WGS) entry which is preliminary data.</text>
</comment>
<protein>
    <submittedName>
        <fullName evidence="1">Uncharacterized protein</fullName>
    </submittedName>
</protein>
<dbReference type="RefSeq" id="WP_345236643.1">
    <property type="nucleotide sequence ID" value="NZ_BAABGZ010000053.1"/>
</dbReference>
<sequence>MHYLPVTWQSYESLDALEGYNLDNLGGSDSFREGMRWPDYLAGYEAEWHPYVEAVRHAIIEGQVWAGGDWHQYNPQGAPVVAGVHFMGCGYRSWGDLMAAVWSSELNRDFSYMDFYMDVRLPARPFG</sequence>
<organism evidence="1 2">
    <name type="scientific">Hymenobacter saemangeumensis</name>
    <dbReference type="NCBI Taxonomy" id="1084522"/>
    <lineage>
        <taxon>Bacteria</taxon>
        <taxon>Pseudomonadati</taxon>
        <taxon>Bacteroidota</taxon>
        <taxon>Cytophagia</taxon>
        <taxon>Cytophagales</taxon>
        <taxon>Hymenobacteraceae</taxon>
        <taxon>Hymenobacter</taxon>
    </lineage>
</organism>